<dbReference type="EMBL" id="FUWX01000008">
    <property type="protein sequence ID" value="SJZ65416.1"/>
    <property type="molecule type" value="Genomic_DNA"/>
</dbReference>
<sequence length="106" mass="12506">MNKNLYLITEVRESILKRKELQNYSKIREHKIIKFFEEDTMNSIGKVVVIGIDTNGWVKFSYDYVLYPSPAITNENIESLKDEDILLLCDKYSVLKDNILNFKNKI</sequence>
<keyword evidence="2" id="KW-1185">Reference proteome</keyword>
<accession>A0A1T4MEY7</accession>
<dbReference type="STRING" id="180163.SAMN02745174_01189"/>
<dbReference type="Proteomes" id="UP000191153">
    <property type="component" value="Unassembled WGS sequence"/>
</dbReference>
<reference evidence="1 2" key="1">
    <citation type="submission" date="2017-02" db="EMBL/GenBank/DDBJ databases">
        <authorList>
            <person name="Peterson S.W."/>
        </authorList>
    </citation>
    <scope>NUCLEOTIDE SEQUENCE [LARGE SCALE GENOMIC DNA]</scope>
    <source>
        <strain evidence="1 2">ATCC 700028</strain>
    </source>
</reference>
<dbReference type="RefSeq" id="WP_078693684.1">
    <property type="nucleotide sequence ID" value="NZ_FUWX01000008.1"/>
</dbReference>
<evidence type="ECO:0000313" key="2">
    <source>
        <dbReference type="Proteomes" id="UP000191153"/>
    </source>
</evidence>
<proteinExistence type="predicted"/>
<name>A0A1T4MEY7_9FUSO</name>
<organism evidence="1 2">
    <name type="scientific">Cetobacterium ceti</name>
    <dbReference type="NCBI Taxonomy" id="180163"/>
    <lineage>
        <taxon>Bacteria</taxon>
        <taxon>Fusobacteriati</taxon>
        <taxon>Fusobacteriota</taxon>
        <taxon>Fusobacteriia</taxon>
        <taxon>Fusobacteriales</taxon>
        <taxon>Fusobacteriaceae</taxon>
        <taxon>Cetobacterium</taxon>
    </lineage>
</organism>
<gene>
    <name evidence="1" type="ORF">SAMN02745174_01189</name>
</gene>
<protein>
    <submittedName>
        <fullName evidence="1">Uncharacterized protein</fullName>
    </submittedName>
</protein>
<evidence type="ECO:0000313" key="1">
    <source>
        <dbReference type="EMBL" id="SJZ65416.1"/>
    </source>
</evidence>
<dbReference type="AlphaFoldDB" id="A0A1T4MEY7"/>